<dbReference type="AlphaFoldDB" id="A0A8R1ESR8"/>
<organism evidence="2 3">
    <name type="scientific">Caenorhabditis japonica</name>
    <dbReference type="NCBI Taxonomy" id="281687"/>
    <lineage>
        <taxon>Eukaryota</taxon>
        <taxon>Metazoa</taxon>
        <taxon>Ecdysozoa</taxon>
        <taxon>Nematoda</taxon>
        <taxon>Chromadorea</taxon>
        <taxon>Rhabditida</taxon>
        <taxon>Rhabditina</taxon>
        <taxon>Rhabditomorpha</taxon>
        <taxon>Rhabditoidea</taxon>
        <taxon>Rhabditidae</taxon>
        <taxon>Peloderinae</taxon>
        <taxon>Caenorhabditis</taxon>
    </lineage>
</organism>
<dbReference type="Proteomes" id="UP000005237">
    <property type="component" value="Unassembled WGS sequence"/>
</dbReference>
<protein>
    <submittedName>
        <fullName evidence="2">Uncharacterized protein</fullName>
    </submittedName>
</protein>
<accession>A0A8R1ESR8</accession>
<name>A0A8R1ESR8_CAEJA</name>
<reference evidence="3" key="1">
    <citation type="submission" date="2010-08" db="EMBL/GenBank/DDBJ databases">
        <authorList>
            <consortium name="Caenorhabditis japonica Sequencing Consortium"/>
            <person name="Wilson R.K."/>
        </authorList>
    </citation>
    <scope>NUCLEOTIDE SEQUENCE [LARGE SCALE GENOMIC DNA]</scope>
    <source>
        <strain evidence="3">DF5081</strain>
    </source>
</reference>
<reference evidence="2" key="2">
    <citation type="submission" date="2022-06" db="UniProtKB">
        <authorList>
            <consortium name="EnsemblMetazoa"/>
        </authorList>
    </citation>
    <scope>IDENTIFICATION</scope>
    <source>
        <strain evidence="2">DF5081</strain>
    </source>
</reference>
<keyword evidence="1" id="KW-0812">Transmembrane</keyword>
<evidence type="ECO:0000313" key="2">
    <source>
        <dbReference type="EnsemblMetazoa" id="CJA41338.1"/>
    </source>
</evidence>
<evidence type="ECO:0000256" key="1">
    <source>
        <dbReference type="SAM" id="Phobius"/>
    </source>
</evidence>
<evidence type="ECO:0000313" key="3">
    <source>
        <dbReference type="Proteomes" id="UP000005237"/>
    </source>
</evidence>
<dbReference type="EnsemblMetazoa" id="CJA41338.1">
    <property type="protein sequence ID" value="CJA41338.1"/>
    <property type="gene ID" value="WBGene00217186"/>
</dbReference>
<keyword evidence="1" id="KW-0472">Membrane</keyword>
<proteinExistence type="predicted"/>
<keyword evidence="1" id="KW-1133">Transmembrane helix</keyword>
<feature type="transmembrane region" description="Helical" evidence="1">
    <location>
        <begin position="12"/>
        <end position="31"/>
    </location>
</feature>
<keyword evidence="3" id="KW-1185">Reference proteome</keyword>
<sequence length="143" mass="16269">MSQLPAPVNNFVHPSVLLLLLIIGASIRLHLPQNQRPQLGDVHRVQSGHLDEIALVHFGQAGAFCKLRLFMTMQMRSIDLPNFETTVFRFKSTLLPTSIIFVPRAILRINNRLSRLDATRNDSRLSTLYTMAYIVREEANGQF</sequence>